<keyword evidence="2 5" id="KW-0545">Nucleotide biosynthesis</keyword>
<dbReference type="GO" id="GO:0005737">
    <property type="term" value="C:cytoplasm"/>
    <property type="evidence" value="ECO:0007669"/>
    <property type="project" value="UniProtKB-SubCell"/>
</dbReference>
<dbReference type="RefSeq" id="WP_046138389.1">
    <property type="nucleotide sequence ID" value="NZ_LANJ01000011.1"/>
</dbReference>
<dbReference type="Gene3D" id="3.40.50.300">
    <property type="entry name" value="P-loop containing nucleotide triphosphate hydrolases"/>
    <property type="match status" value="1"/>
</dbReference>
<dbReference type="NCBIfam" id="NF011105">
    <property type="entry name" value="PRK14532.1"/>
    <property type="match status" value="1"/>
</dbReference>
<dbReference type="STRING" id="1293439.WH87_03980"/>
<dbReference type="AlphaFoldDB" id="A0A0F5QEF7"/>
<accession>A0A0F5QEF7</accession>
<feature type="binding site" evidence="5">
    <location>
        <begin position="57"/>
        <end position="59"/>
    </location>
    <ligand>
        <name>AMP</name>
        <dbReference type="ChEBI" id="CHEBI:456215"/>
    </ligand>
</feature>
<feature type="binding site" evidence="5">
    <location>
        <begin position="10"/>
        <end position="15"/>
    </location>
    <ligand>
        <name>ATP</name>
        <dbReference type="ChEBI" id="CHEBI:30616"/>
    </ligand>
</feature>
<feature type="region of interest" description="NMP" evidence="5">
    <location>
        <begin position="30"/>
        <end position="59"/>
    </location>
</feature>
<feature type="binding site" evidence="5">
    <location>
        <position position="36"/>
    </location>
    <ligand>
        <name>AMP</name>
        <dbReference type="ChEBI" id="CHEBI:456215"/>
    </ligand>
</feature>
<dbReference type="SUPFAM" id="SSF52540">
    <property type="entry name" value="P-loop containing nucleoside triphosphate hydrolases"/>
    <property type="match status" value="1"/>
</dbReference>
<dbReference type="InterPro" id="IPR033690">
    <property type="entry name" value="Adenylat_kinase_CS"/>
</dbReference>
<evidence type="ECO:0000256" key="2">
    <source>
        <dbReference type="ARBA" id="ARBA00022727"/>
    </source>
</evidence>
<dbReference type="NCBIfam" id="NF001381">
    <property type="entry name" value="PRK00279.1-3"/>
    <property type="match status" value="1"/>
</dbReference>
<keyword evidence="5 7" id="KW-0067">ATP-binding</keyword>
<reference evidence="8 9" key="1">
    <citation type="submission" date="2015-03" db="EMBL/GenBank/DDBJ databases">
        <authorList>
            <person name="Lepp D."/>
            <person name="Hassan Y.I."/>
            <person name="Li X.-Z."/>
            <person name="Zhou T."/>
        </authorList>
    </citation>
    <scope>NUCLEOTIDE SEQUENCE [LARGE SCALE GENOMIC DNA]</scope>
    <source>
        <strain evidence="8 9">E84</strain>
    </source>
</reference>
<dbReference type="EC" id="2.7.4.3" evidence="5 7"/>
<feature type="binding site" evidence="5">
    <location>
        <position position="92"/>
    </location>
    <ligand>
        <name>AMP</name>
        <dbReference type="ChEBI" id="CHEBI:456215"/>
    </ligand>
</feature>
<evidence type="ECO:0000256" key="5">
    <source>
        <dbReference type="HAMAP-Rule" id="MF_00235"/>
    </source>
</evidence>
<keyword evidence="1 5" id="KW-0808">Transferase</keyword>
<dbReference type="InterPro" id="IPR000850">
    <property type="entry name" value="Adenylat/UMP-CMP_kin"/>
</dbReference>
<name>A0A0F5QEF7_9HYPH</name>
<dbReference type="InterPro" id="IPR027417">
    <property type="entry name" value="P-loop_NTPase"/>
</dbReference>
<keyword evidence="9" id="KW-1185">Reference proteome</keyword>
<organism evidence="8 9">
    <name type="scientific">Devosia epidermidihirudinis</name>
    <dbReference type="NCBI Taxonomy" id="1293439"/>
    <lineage>
        <taxon>Bacteria</taxon>
        <taxon>Pseudomonadati</taxon>
        <taxon>Pseudomonadota</taxon>
        <taxon>Alphaproteobacteria</taxon>
        <taxon>Hyphomicrobiales</taxon>
        <taxon>Devosiaceae</taxon>
        <taxon>Devosia</taxon>
    </lineage>
</organism>
<comment type="pathway">
    <text evidence="5">Purine metabolism; AMP biosynthesis via salvage pathway; AMP from ADP: step 1/1.</text>
</comment>
<dbReference type="PATRIC" id="fig|1293439.3.peg.354"/>
<protein>
    <recommendedName>
        <fullName evidence="5 7">Adenylate kinase</fullName>
        <shortName evidence="5">AK</shortName>
        <ecNumber evidence="5 7">2.7.4.3</ecNumber>
    </recommendedName>
    <alternativeName>
        <fullName evidence="5">ATP-AMP transphosphorylase</fullName>
    </alternativeName>
    <alternativeName>
        <fullName evidence="5">ATP:AMP phosphotransferase</fullName>
    </alternativeName>
    <alternativeName>
        <fullName evidence="5">Adenylate monophosphate kinase</fullName>
    </alternativeName>
</protein>
<feature type="binding site" evidence="5">
    <location>
        <begin position="85"/>
        <end position="88"/>
    </location>
    <ligand>
        <name>AMP</name>
        <dbReference type="ChEBI" id="CHEBI:456215"/>
    </ligand>
</feature>
<dbReference type="CDD" id="cd01428">
    <property type="entry name" value="ADK"/>
    <property type="match status" value="1"/>
</dbReference>
<dbReference type="InterPro" id="IPR006259">
    <property type="entry name" value="Adenyl_kin_sub"/>
</dbReference>
<evidence type="ECO:0000313" key="8">
    <source>
        <dbReference type="EMBL" id="KKC39382.1"/>
    </source>
</evidence>
<feature type="binding site" evidence="5">
    <location>
        <position position="174"/>
    </location>
    <ligand>
        <name>ATP</name>
        <dbReference type="ChEBI" id="CHEBI:30616"/>
    </ligand>
</feature>
<comment type="subcellular location">
    <subcellularLocation>
        <location evidence="5 7">Cytoplasm</location>
    </subcellularLocation>
</comment>
<evidence type="ECO:0000256" key="1">
    <source>
        <dbReference type="ARBA" id="ARBA00022679"/>
    </source>
</evidence>
<dbReference type="PROSITE" id="PS00113">
    <property type="entry name" value="ADENYLATE_KINASE"/>
    <property type="match status" value="1"/>
</dbReference>
<dbReference type="GO" id="GO:0004017">
    <property type="term" value="F:AMP kinase activity"/>
    <property type="evidence" value="ECO:0007669"/>
    <property type="project" value="UniProtKB-UniRule"/>
</dbReference>
<comment type="similarity">
    <text evidence="5 6">Belongs to the adenylate kinase family.</text>
</comment>
<comment type="catalytic activity">
    <reaction evidence="5 7">
        <text>AMP + ATP = 2 ADP</text>
        <dbReference type="Rhea" id="RHEA:12973"/>
        <dbReference type="ChEBI" id="CHEBI:30616"/>
        <dbReference type="ChEBI" id="CHEBI:456215"/>
        <dbReference type="ChEBI" id="CHEBI:456216"/>
        <dbReference type="EC" id="2.7.4.3"/>
    </reaction>
</comment>
<feature type="binding site" evidence="5">
    <location>
        <position position="146"/>
    </location>
    <ligand>
        <name>AMP</name>
        <dbReference type="ChEBI" id="CHEBI:456215"/>
    </ligand>
</feature>
<evidence type="ECO:0000256" key="6">
    <source>
        <dbReference type="RuleBase" id="RU003330"/>
    </source>
</evidence>
<dbReference type="UniPathway" id="UPA00588">
    <property type="reaction ID" value="UER00649"/>
</dbReference>
<feature type="binding site" evidence="5">
    <location>
        <position position="127"/>
    </location>
    <ligand>
        <name>ATP</name>
        <dbReference type="ChEBI" id="CHEBI:30616"/>
    </ligand>
</feature>
<sequence>MRLILLGPPGAGKGTQAKILVESFGIPQLSTGDILRSAIAAKTPLGLEAKAIVDRGDLVSDDIVNGIVSERLDAEDCKPGFILDGFPRTIAQAEALDQMLVDKGVSLNAVIEIKADADELVRRVINRAKESGGARADDNEDVLRKRLGVYQDQTAPLVAYYSEEGLLKAVDGMEPVEQVTAAIKAAIAH</sequence>
<gene>
    <name evidence="5" type="primary">adk</name>
    <name evidence="8" type="ORF">WH87_03980</name>
</gene>
<dbReference type="NCBIfam" id="TIGR01351">
    <property type="entry name" value="adk"/>
    <property type="match status" value="1"/>
</dbReference>
<dbReference type="PRINTS" id="PR00094">
    <property type="entry name" value="ADENYLTKNASE"/>
</dbReference>
<feature type="binding site" evidence="5">
    <location>
        <position position="135"/>
    </location>
    <ligand>
        <name>AMP</name>
        <dbReference type="ChEBI" id="CHEBI:456215"/>
    </ligand>
</feature>
<comment type="caution">
    <text evidence="5">Lacks conserved residue(s) required for the propagation of feature annotation.</text>
</comment>
<dbReference type="PANTHER" id="PTHR23359">
    <property type="entry name" value="NUCLEOTIDE KINASE"/>
    <property type="match status" value="1"/>
</dbReference>
<dbReference type="NCBIfam" id="NF011104">
    <property type="entry name" value="PRK14531.1"/>
    <property type="match status" value="1"/>
</dbReference>
<dbReference type="Pfam" id="PF00406">
    <property type="entry name" value="ADK"/>
    <property type="match status" value="1"/>
</dbReference>
<comment type="domain">
    <text evidence="5">Consists of three domains, a large central CORE domain and two small peripheral domains, NMPbind and LID, which undergo movements during catalysis. The LID domain closes over the site of phosphoryl transfer upon ATP binding. Assembling and dissambling the active center during each catalytic cycle provides an effective means to prevent ATP hydrolysis.</text>
</comment>
<dbReference type="EMBL" id="LANJ01000011">
    <property type="protein sequence ID" value="KKC39382.1"/>
    <property type="molecule type" value="Genomic_DNA"/>
</dbReference>
<evidence type="ECO:0000313" key="9">
    <source>
        <dbReference type="Proteomes" id="UP000033411"/>
    </source>
</evidence>
<dbReference type="OrthoDB" id="9805030at2"/>
<feature type="binding site" evidence="5">
    <location>
        <position position="31"/>
    </location>
    <ligand>
        <name>AMP</name>
        <dbReference type="ChEBI" id="CHEBI:456215"/>
    </ligand>
</feature>
<dbReference type="Proteomes" id="UP000033411">
    <property type="component" value="Unassembled WGS sequence"/>
</dbReference>
<dbReference type="NCBIfam" id="NF011101">
    <property type="entry name" value="PRK14528.1"/>
    <property type="match status" value="1"/>
</dbReference>
<keyword evidence="5" id="KW-0963">Cytoplasm</keyword>
<keyword evidence="4 5" id="KW-0418">Kinase</keyword>
<proteinExistence type="inferred from homology"/>
<dbReference type="NCBIfam" id="NF011100">
    <property type="entry name" value="PRK14527.1"/>
    <property type="match status" value="1"/>
</dbReference>
<comment type="caution">
    <text evidence="8">The sequence shown here is derived from an EMBL/GenBank/DDBJ whole genome shotgun (WGS) entry which is preliminary data.</text>
</comment>
<comment type="subunit">
    <text evidence="5 7">Monomer.</text>
</comment>
<evidence type="ECO:0000256" key="3">
    <source>
        <dbReference type="ARBA" id="ARBA00022741"/>
    </source>
</evidence>
<dbReference type="HAMAP" id="MF_00235">
    <property type="entry name" value="Adenylate_kinase_Adk"/>
    <property type="match status" value="1"/>
</dbReference>
<keyword evidence="3 5" id="KW-0547">Nucleotide-binding</keyword>
<comment type="function">
    <text evidence="5">Catalyzes the reversible transfer of the terminal phosphate group between ATP and AMP. Plays an important role in cellular energy homeostasis and in adenine nucleotide metabolism.</text>
</comment>
<dbReference type="GO" id="GO:0005524">
    <property type="term" value="F:ATP binding"/>
    <property type="evidence" value="ECO:0007669"/>
    <property type="project" value="UniProtKB-UniRule"/>
</dbReference>
<evidence type="ECO:0000256" key="4">
    <source>
        <dbReference type="ARBA" id="ARBA00022777"/>
    </source>
</evidence>
<dbReference type="GO" id="GO:0044209">
    <property type="term" value="P:AMP salvage"/>
    <property type="evidence" value="ECO:0007669"/>
    <property type="project" value="UniProtKB-UniRule"/>
</dbReference>
<evidence type="ECO:0000256" key="7">
    <source>
        <dbReference type="RuleBase" id="RU003331"/>
    </source>
</evidence>